<comment type="similarity">
    <text evidence="2">Belongs to the SCC4/mau-2 family.</text>
</comment>
<dbReference type="InterPro" id="IPR019440">
    <property type="entry name" value="MAU2"/>
</dbReference>
<keyword evidence="7" id="KW-0131">Cell cycle</keyword>
<feature type="region of interest" description="Disordered" evidence="8">
    <location>
        <begin position="38"/>
        <end position="117"/>
    </location>
</feature>
<dbReference type="GO" id="GO:0007059">
    <property type="term" value="P:chromosome segregation"/>
    <property type="evidence" value="ECO:0007669"/>
    <property type="project" value="UniProtKB-KW"/>
</dbReference>
<dbReference type="AlphaFoldDB" id="A0AAV9JXU3"/>
<comment type="caution">
    <text evidence="9">The sequence shown here is derived from an EMBL/GenBank/DDBJ whole genome shotgun (WGS) entry which is preliminary data.</text>
</comment>
<evidence type="ECO:0000256" key="3">
    <source>
        <dbReference type="ARBA" id="ARBA00022618"/>
    </source>
</evidence>
<keyword evidence="3" id="KW-0132">Cell division</keyword>
<organism evidence="9 10">
    <name type="scientific">Oleoguttula mirabilis</name>
    <dbReference type="NCBI Taxonomy" id="1507867"/>
    <lineage>
        <taxon>Eukaryota</taxon>
        <taxon>Fungi</taxon>
        <taxon>Dikarya</taxon>
        <taxon>Ascomycota</taxon>
        <taxon>Pezizomycotina</taxon>
        <taxon>Dothideomycetes</taxon>
        <taxon>Dothideomycetidae</taxon>
        <taxon>Mycosphaerellales</taxon>
        <taxon>Teratosphaeriaceae</taxon>
        <taxon>Oleoguttula</taxon>
    </lineage>
</organism>
<evidence type="ECO:0000256" key="8">
    <source>
        <dbReference type="SAM" id="MobiDB-lite"/>
    </source>
</evidence>
<keyword evidence="4" id="KW-0498">Mitosis</keyword>
<protein>
    <recommendedName>
        <fullName evidence="11">Cohesin loading factor-domain-containing protein</fullName>
    </recommendedName>
</protein>
<reference evidence="9 10" key="1">
    <citation type="submission" date="2021-11" db="EMBL/GenBank/DDBJ databases">
        <title>Black yeast isolated from Biological Soil Crust.</title>
        <authorList>
            <person name="Kurbessoian T."/>
        </authorList>
    </citation>
    <scope>NUCLEOTIDE SEQUENCE [LARGE SCALE GENOMIC DNA]</scope>
    <source>
        <strain evidence="9 10">CCFEE 5522</strain>
    </source>
</reference>
<keyword evidence="10" id="KW-1185">Reference proteome</keyword>
<sequence>MQGGYAGYGAYGQQPSQAQMYQSNETQYPPQPMVVIPQQPRHVVHQAPHYQPTSPPLYTASNGPYQQSPVQYPQAYQAPYQPVQPPQSFAQVPQSSPYQQHQYYQPQQVQRAPSQGYYQASATHIQPLPLYAQPQRQSQAAPQPRPQQRVVEHQAPAQAWAPQSAQSARPSQPSHLASRTPSRPPPAPPATQQRTVAHVQIPVQRPTVAFADLEMPREPKRRRSNDGDVIPVCDVPAPQRSSASQRVKQAPVASSPLTELLSSQMPPTPPASVDYQAVLLALADEYVTAAYEMSASLASADSTGEQHEHYHGLMSFAMSCLESVLKNYRQLDPRKEARIRLRLATLLHDETENITEAEEILSKGIALCERNRLPEFKYAMYHLQVRVMSRTSPKAAMKAIDKLVAEVEALGLAHWMYALRFLRVSLSAQTGSHLDAAAVLKHLGIISSTAEELKHTAVHIVAATIEAMMHLRTGGSDAIELAQRALAAARTHQLSQEMERMPQIRALLDCLDVTCAILQYSPDQIGAKIQQMQAHMDAATRDAGWRKDGSFLVPLGIAASDDIAISTGGVMLSSKDGEAVLAFSWLTNSQLYALGYLLSGVASMHKDSGDHKATAFLGEGRKLSEVAPDAFGLSLAASTSRLEWQASTSITFRLQLIFAYCGRSEWTPALQELRELHEDLAHDGEQADPANRAALIYLEAVCQQGLGDLEAAVTLYYSPELTFQPGSKDVNALRDMEALATLNKILILRSMSQQQQADTLHTTIEPYCLTHSNKALIAAYYIVKATAEANHAIIKRKQYLQSAVQAAQAVKNQQLLCVILNNMTSMFFHGIVGEQAMKSAGAGRTLAVRTRNKLWEAVSCKMFEDTFELCGERDKAAAGHRGAQQAMQALSPTLRQKFQEDIS</sequence>
<feature type="compositionally biased region" description="Low complexity" evidence="8">
    <location>
        <begin position="134"/>
        <end position="181"/>
    </location>
</feature>
<feature type="compositionally biased region" description="Polar residues" evidence="8">
    <location>
        <begin position="255"/>
        <end position="265"/>
    </location>
</feature>
<dbReference type="Proteomes" id="UP001324427">
    <property type="component" value="Unassembled WGS sequence"/>
</dbReference>
<name>A0AAV9JXU3_9PEZI</name>
<dbReference type="GO" id="GO:0005634">
    <property type="term" value="C:nucleus"/>
    <property type="evidence" value="ECO:0007669"/>
    <property type="project" value="UniProtKB-SubCell"/>
</dbReference>
<evidence type="ECO:0000256" key="4">
    <source>
        <dbReference type="ARBA" id="ARBA00022776"/>
    </source>
</evidence>
<feature type="region of interest" description="Disordered" evidence="8">
    <location>
        <begin position="134"/>
        <end position="267"/>
    </location>
</feature>
<keyword evidence="5" id="KW-0159">Chromosome partition</keyword>
<dbReference type="Pfam" id="PF10345">
    <property type="entry name" value="Cohesin_load"/>
    <property type="match status" value="1"/>
</dbReference>
<evidence type="ECO:0000313" key="10">
    <source>
        <dbReference type="Proteomes" id="UP001324427"/>
    </source>
</evidence>
<accession>A0AAV9JXU3</accession>
<evidence type="ECO:0000256" key="5">
    <source>
        <dbReference type="ARBA" id="ARBA00022829"/>
    </source>
</evidence>
<evidence type="ECO:0000256" key="1">
    <source>
        <dbReference type="ARBA" id="ARBA00004123"/>
    </source>
</evidence>
<gene>
    <name evidence="9" type="ORF">LTR36_000089</name>
</gene>
<evidence type="ECO:0000256" key="7">
    <source>
        <dbReference type="ARBA" id="ARBA00023306"/>
    </source>
</evidence>
<feature type="compositionally biased region" description="Low complexity" evidence="8">
    <location>
        <begin position="64"/>
        <end position="110"/>
    </location>
</feature>
<comment type="subcellular location">
    <subcellularLocation>
        <location evidence="1">Nucleus</location>
    </subcellularLocation>
</comment>
<keyword evidence="6" id="KW-0539">Nucleus</keyword>
<dbReference type="PANTHER" id="PTHR21394">
    <property type="entry name" value="MAU2 CHROMATID COHESION FACTOR HOMOLOG"/>
    <property type="match status" value="1"/>
</dbReference>
<dbReference type="GO" id="GO:0051301">
    <property type="term" value="P:cell division"/>
    <property type="evidence" value="ECO:0007669"/>
    <property type="project" value="UniProtKB-KW"/>
</dbReference>
<dbReference type="GO" id="GO:0007064">
    <property type="term" value="P:mitotic sister chromatid cohesion"/>
    <property type="evidence" value="ECO:0007669"/>
    <property type="project" value="InterPro"/>
</dbReference>
<evidence type="ECO:0000313" key="9">
    <source>
        <dbReference type="EMBL" id="KAK4550510.1"/>
    </source>
</evidence>
<evidence type="ECO:0000256" key="6">
    <source>
        <dbReference type="ARBA" id="ARBA00023242"/>
    </source>
</evidence>
<evidence type="ECO:0000256" key="2">
    <source>
        <dbReference type="ARBA" id="ARBA00008585"/>
    </source>
</evidence>
<evidence type="ECO:0008006" key="11">
    <source>
        <dbReference type="Google" id="ProtNLM"/>
    </source>
</evidence>
<dbReference type="EMBL" id="JAVFHQ010000001">
    <property type="protein sequence ID" value="KAK4550510.1"/>
    <property type="molecule type" value="Genomic_DNA"/>
</dbReference>
<proteinExistence type="inferred from homology"/>